<dbReference type="SUPFAM" id="SSF56672">
    <property type="entry name" value="DNA/RNA polymerases"/>
    <property type="match status" value="1"/>
</dbReference>
<dbReference type="Proteomes" id="UP000186601">
    <property type="component" value="Unassembled WGS sequence"/>
</dbReference>
<evidence type="ECO:0000313" key="1">
    <source>
        <dbReference type="EMBL" id="PSS35393.1"/>
    </source>
</evidence>
<keyword evidence="2" id="KW-1185">Reference proteome</keyword>
<organism evidence="1 2">
    <name type="scientific">Hermanssonia centrifuga</name>
    <dbReference type="NCBI Taxonomy" id="98765"/>
    <lineage>
        <taxon>Eukaryota</taxon>
        <taxon>Fungi</taxon>
        <taxon>Dikarya</taxon>
        <taxon>Basidiomycota</taxon>
        <taxon>Agaricomycotina</taxon>
        <taxon>Agaricomycetes</taxon>
        <taxon>Polyporales</taxon>
        <taxon>Meruliaceae</taxon>
        <taxon>Hermanssonia</taxon>
    </lineage>
</organism>
<dbReference type="OrthoDB" id="3262920at2759"/>
<name>A0A2R6RZF2_9APHY</name>
<accession>A0A2R6RZF2</accession>
<protein>
    <submittedName>
        <fullName evidence="1">Uncharacterized protein</fullName>
    </submittedName>
</protein>
<evidence type="ECO:0000313" key="2">
    <source>
        <dbReference type="Proteomes" id="UP000186601"/>
    </source>
</evidence>
<reference evidence="1 2" key="1">
    <citation type="submission" date="2018-02" db="EMBL/GenBank/DDBJ databases">
        <title>Genome sequence of the basidiomycete white-rot fungus Phlebia centrifuga.</title>
        <authorList>
            <person name="Granchi Z."/>
            <person name="Peng M."/>
            <person name="de Vries R.P."/>
            <person name="Hilden K."/>
            <person name="Makela M.R."/>
            <person name="Grigoriev I."/>
            <person name="Riley R."/>
        </authorList>
    </citation>
    <scope>NUCLEOTIDE SEQUENCE [LARGE SCALE GENOMIC DNA]</scope>
    <source>
        <strain evidence="1 2">FBCC195</strain>
    </source>
</reference>
<sequence>MKSKPMKSFEEMIPKQYRPFSKVFSKEESKRLPEHSNQNHIIELIPGATGFHSKIYPLSRDEDIKLKKFIDENLHKGYIVNKLRLKKPYLTCLPTLTYSPHK</sequence>
<gene>
    <name evidence="1" type="ORF">PHLCEN_2v1650</name>
</gene>
<dbReference type="InterPro" id="IPR043502">
    <property type="entry name" value="DNA/RNA_pol_sf"/>
</dbReference>
<proteinExistence type="predicted"/>
<dbReference type="AlphaFoldDB" id="A0A2R6RZF2"/>
<comment type="caution">
    <text evidence="1">The sequence shown here is derived from an EMBL/GenBank/DDBJ whole genome shotgun (WGS) entry which is preliminary data.</text>
</comment>
<dbReference type="STRING" id="98765.A0A2R6RZF2"/>
<dbReference type="EMBL" id="MLYV02000127">
    <property type="protein sequence ID" value="PSS35393.1"/>
    <property type="molecule type" value="Genomic_DNA"/>
</dbReference>